<evidence type="ECO:0000256" key="2">
    <source>
        <dbReference type="ARBA" id="ARBA00022741"/>
    </source>
</evidence>
<evidence type="ECO:0000256" key="3">
    <source>
        <dbReference type="ARBA" id="ARBA00022840"/>
    </source>
</evidence>
<dbReference type="InterPro" id="IPR013563">
    <property type="entry name" value="Oligopep_ABC_C"/>
</dbReference>
<sequence length="329" mass="35978">MVWGEVWVSDGNHVLAANGLQVYFRVKAGGKRANVRAVDGVTLGLERGVSTGVVGESGSGKTTLGKALMKLVKPTAGSVLFKGKDVSKLSRSEFKEYRRSVQMVFQDPFDSIDPLFTVHDAVAEGLRILGVYSDRAELDQAVYRALETVRLVPAEDYAKRRITSLSGGQRQRVGVARAIAMNPEVVILDEPVSMLDASVKGEIINVMGQLKLEGKTFMMITHDISTVRFFTERVAVMYLGKVVEVGPTDEVVNEPLHPYTQALVAAVPVPDPSQKVKSLAQGEIPNAIAPPPGCRFHPRCPLAQEICRREEPLLREVRPGRYAACHFAQ</sequence>
<comment type="caution">
    <text evidence="5">The sequence shown here is derived from an EMBL/GenBank/DDBJ whole genome shotgun (WGS) entry which is preliminary data.</text>
</comment>
<evidence type="ECO:0000313" key="5">
    <source>
        <dbReference type="EMBL" id="PSO07443.1"/>
    </source>
</evidence>
<feature type="domain" description="ABC transporter" evidence="4">
    <location>
        <begin position="20"/>
        <end position="264"/>
    </location>
</feature>
<dbReference type="NCBIfam" id="TIGR01727">
    <property type="entry name" value="oligo_HPY"/>
    <property type="match status" value="1"/>
</dbReference>
<name>A0A2R6C988_9ARCH</name>
<dbReference type="InterPro" id="IPR017871">
    <property type="entry name" value="ABC_transporter-like_CS"/>
</dbReference>
<keyword evidence="2" id="KW-0547">Nucleotide-binding</keyword>
<dbReference type="GO" id="GO:0055085">
    <property type="term" value="P:transmembrane transport"/>
    <property type="evidence" value="ECO:0007669"/>
    <property type="project" value="UniProtKB-ARBA"/>
</dbReference>
<dbReference type="SUPFAM" id="SSF52540">
    <property type="entry name" value="P-loop containing nucleoside triphosphate hydrolases"/>
    <property type="match status" value="1"/>
</dbReference>
<dbReference type="EMBL" id="NEXF01000251">
    <property type="protein sequence ID" value="PSO07443.1"/>
    <property type="molecule type" value="Genomic_DNA"/>
</dbReference>
<dbReference type="GO" id="GO:0015833">
    <property type="term" value="P:peptide transport"/>
    <property type="evidence" value="ECO:0007669"/>
    <property type="project" value="InterPro"/>
</dbReference>
<dbReference type="Pfam" id="PF00005">
    <property type="entry name" value="ABC_tran"/>
    <property type="match status" value="1"/>
</dbReference>
<dbReference type="GO" id="GO:0005524">
    <property type="term" value="F:ATP binding"/>
    <property type="evidence" value="ECO:0007669"/>
    <property type="project" value="UniProtKB-KW"/>
</dbReference>
<gene>
    <name evidence="5" type="ORF">B9Q04_10880</name>
</gene>
<dbReference type="AlphaFoldDB" id="A0A2R6C988"/>
<dbReference type="InterPro" id="IPR003593">
    <property type="entry name" value="AAA+_ATPase"/>
</dbReference>
<protein>
    <recommendedName>
        <fullName evidence="4">ABC transporter domain-containing protein</fullName>
    </recommendedName>
</protein>
<organism evidence="5 6">
    <name type="scientific">Candidatus Marsarchaeota G2 archaeon BE_D</name>
    <dbReference type="NCBI Taxonomy" id="1978158"/>
    <lineage>
        <taxon>Archaea</taxon>
        <taxon>Candidatus Marsarchaeota</taxon>
        <taxon>Candidatus Marsarchaeota group 2</taxon>
    </lineage>
</organism>
<evidence type="ECO:0000256" key="1">
    <source>
        <dbReference type="ARBA" id="ARBA00022448"/>
    </source>
</evidence>
<keyword evidence="3" id="KW-0067">ATP-binding</keyword>
<dbReference type="PROSITE" id="PS50893">
    <property type="entry name" value="ABC_TRANSPORTER_2"/>
    <property type="match status" value="1"/>
</dbReference>
<evidence type="ECO:0000313" key="6">
    <source>
        <dbReference type="Proteomes" id="UP000242015"/>
    </source>
</evidence>
<dbReference type="InterPro" id="IPR050319">
    <property type="entry name" value="ABC_transp_ATP-bind"/>
</dbReference>
<dbReference type="Proteomes" id="UP000242015">
    <property type="component" value="Unassembled WGS sequence"/>
</dbReference>
<proteinExistence type="predicted"/>
<dbReference type="PANTHER" id="PTHR43776">
    <property type="entry name" value="TRANSPORT ATP-BINDING PROTEIN"/>
    <property type="match status" value="1"/>
</dbReference>
<evidence type="ECO:0000259" key="4">
    <source>
        <dbReference type="PROSITE" id="PS50893"/>
    </source>
</evidence>
<keyword evidence="1" id="KW-0813">Transport</keyword>
<dbReference type="SMART" id="SM00382">
    <property type="entry name" value="AAA"/>
    <property type="match status" value="1"/>
</dbReference>
<dbReference type="InterPro" id="IPR027417">
    <property type="entry name" value="P-loop_NTPase"/>
</dbReference>
<dbReference type="InterPro" id="IPR003439">
    <property type="entry name" value="ABC_transporter-like_ATP-bd"/>
</dbReference>
<dbReference type="Gene3D" id="3.40.50.300">
    <property type="entry name" value="P-loop containing nucleotide triphosphate hydrolases"/>
    <property type="match status" value="1"/>
</dbReference>
<dbReference type="GO" id="GO:0016887">
    <property type="term" value="F:ATP hydrolysis activity"/>
    <property type="evidence" value="ECO:0007669"/>
    <property type="project" value="InterPro"/>
</dbReference>
<dbReference type="CDD" id="cd03257">
    <property type="entry name" value="ABC_NikE_OppD_transporters"/>
    <property type="match status" value="1"/>
</dbReference>
<dbReference type="PROSITE" id="PS00211">
    <property type="entry name" value="ABC_TRANSPORTER_1"/>
    <property type="match status" value="1"/>
</dbReference>
<accession>A0A2R6C988</accession>
<dbReference type="Pfam" id="PF08352">
    <property type="entry name" value="oligo_HPY"/>
    <property type="match status" value="1"/>
</dbReference>
<reference evidence="5 6" key="1">
    <citation type="submission" date="2017-04" db="EMBL/GenBank/DDBJ databases">
        <title>Novel microbial lineages endemic to geothermal iron-oxide mats fill important gaps in the evolutionary history of Archaea.</title>
        <authorList>
            <person name="Jay Z.J."/>
            <person name="Beam J.P."/>
            <person name="Dlakic M."/>
            <person name="Rusch D.B."/>
            <person name="Kozubal M.A."/>
            <person name="Inskeep W.P."/>
        </authorList>
    </citation>
    <scope>NUCLEOTIDE SEQUENCE [LARGE SCALE GENOMIC DNA]</scope>
    <source>
        <strain evidence="5">BE_D</strain>
    </source>
</reference>